<feature type="region of interest" description="Disordered" evidence="1">
    <location>
        <begin position="1"/>
        <end position="26"/>
    </location>
</feature>
<evidence type="ECO:0000313" key="3">
    <source>
        <dbReference type="WBParaSite" id="ALUE_0000815301-mRNA-1"/>
    </source>
</evidence>
<dbReference type="InterPro" id="IPR036872">
    <property type="entry name" value="CH_dom_sf"/>
</dbReference>
<dbReference type="SUPFAM" id="SSF47576">
    <property type="entry name" value="Calponin-homology domain, CH-domain"/>
    <property type="match status" value="1"/>
</dbReference>
<keyword evidence="2" id="KW-1185">Reference proteome</keyword>
<name>A0A0M3HXQ5_ASCLU</name>
<sequence>MKDVQVPQVNRGGFSNGPSSNHPEDYDEFTDPTLFFERNRIKQLQDERVHIQKKTFTKWCNSFLSRGRGERVKSCLFALASLLRSPWFNWIHIIKFKDMSNIKATLTVVIGEGKLADRGVSYS</sequence>
<dbReference type="Proteomes" id="UP000036681">
    <property type="component" value="Unplaced"/>
</dbReference>
<dbReference type="PROSITE" id="PS00019">
    <property type="entry name" value="ACTININ_1"/>
    <property type="match status" value="1"/>
</dbReference>
<evidence type="ECO:0000313" key="2">
    <source>
        <dbReference type="Proteomes" id="UP000036681"/>
    </source>
</evidence>
<protein>
    <submittedName>
        <fullName evidence="3">CACTA en-spm transposon protein</fullName>
    </submittedName>
</protein>
<organism evidence="2 3">
    <name type="scientific">Ascaris lumbricoides</name>
    <name type="common">Giant roundworm</name>
    <dbReference type="NCBI Taxonomy" id="6252"/>
    <lineage>
        <taxon>Eukaryota</taxon>
        <taxon>Metazoa</taxon>
        <taxon>Ecdysozoa</taxon>
        <taxon>Nematoda</taxon>
        <taxon>Chromadorea</taxon>
        <taxon>Rhabditida</taxon>
        <taxon>Spirurina</taxon>
        <taxon>Ascaridomorpha</taxon>
        <taxon>Ascaridoidea</taxon>
        <taxon>Ascarididae</taxon>
        <taxon>Ascaris</taxon>
    </lineage>
</organism>
<dbReference type="AlphaFoldDB" id="A0A0M3HXQ5"/>
<accession>A0A0M3HXQ5</accession>
<dbReference type="InterPro" id="IPR001589">
    <property type="entry name" value="Actinin_actin-bd_CS"/>
</dbReference>
<proteinExistence type="predicted"/>
<dbReference type="WBParaSite" id="ALUE_0000815301-mRNA-1">
    <property type="protein sequence ID" value="ALUE_0000815301-mRNA-1"/>
    <property type="gene ID" value="ALUE_0000815301"/>
</dbReference>
<dbReference type="Gene3D" id="1.10.418.10">
    <property type="entry name" value="Calponin-like domain"/>
    <property type="match status" value="1"/>
</dbReference>
<reference evidence="3" key="1">
    <citation type="submission" date="2017-02" db="UniProtKB">
        <authorList>
            <consortium name="WormBaseParasite"/>
        </authorList>
    </citation>
    <scope>IDENTIFICATION</scope>
</reference>
<evidence type="ECO:0000256" key="1">
    <source>
        <dbReference type="SAM" id="MobiDB-lite"/>
    </source>
</evidence>